<organism evidence="1">
    <name type="scientific">Arundo donax</name>
    <name type="common">Giant reed</name>
    <name type="synonym">Donax arundinaceus</name>
    <dbReference type="NCBI Taxonomy" id="35708"/>
    <lineage>
        <taxon>Eukaryota</taxon>
        <taxon>Viridiplantae</taxon>
        <taxon>Streptophyta</taxon>
        <taxon>Embryophyta</taxon>
        <taxon>Tracheophyta</taxon>
        <taxon>Spermatophyta</taxon>
        <taxon>Magnoliopsida</taxon>
        <taxon>Liliopsida</taxon>
        <taxon>Poales</taxon>
        <taxon>Poaceae</taxon>
        <taxon>PACMAD clade</taxon>
        <taxon>Arundinoideae</taxon>
        <taxon>Arundineae</taxon>
        <taxon>Arundo</taxon>
    </lineage>
</organism>
<protein>
    <submittedName>
        <fullName evidence="1">Uncharacterized protein</fullName>
    </submittedName>
</protein>
<dbReference type="AlphaFoldDB" id="A0A0A9FS84"/>
<accession>A0A0A9FS84</accession>
<reference evidence="1" key="1">
    <citation type="submission" date="2014-09" db="EMBL/GenBank/DDBJ databases">
        <authorList>
            <person name="Magalhaes I.L.F."/>
            <person name="Oliveira U."/>
            <person name="Santos F.R."/>
            <person name="Vidigal T.H.D.A."/>
            <person name="Brescovit A.D."/>
            <person name="Santos A.J."/>
        </authorList>
    </citation>
    <scope>NUCLEOTIDE SEQUENCE</scope>
    <source>
        <tissue evidence="1">Shoot tissue taken approximately 20 cm above the soil surface</tissue>
    </source>
</reference>
<name>A0A0A9FS84_ARUDO</name>
<reference evidence="1" key="2">
    <citation type="journal article" date="2015" name="Data Brief">
        <title>Shoot transcriptome of the giant reed, Arundo donax.</title>
        <authorList>
            <person name="Barrero R.A."/>
            <person name="Guerrero F.D."/>
            <person name="Moolhuijzen P."/>
            <person name="Goolsby J.A."/>
            <person name="Tidwell J."/>
            <person name="Bellgard S.E."/>
            <person name="Bellgard M.I."/>
        </authorList>
    </citation>
    <scope>NUCLEOTIDE SEQUENCE</scope>
    <source>
        <tissue evidence="1">Shoot tissue taken approximately 20 cm above the soil surface</tissue>
    </source>
</reference>
<dbReference type="EMBL" id="GBRH01182784">
    <property type="protein sequence ID" value="JAE15112.1"/>
    <property type="molecule type" value="Transcribed_RNA"/>
</dbReference>
<sequence length="75" mass="8853">MMKTEHCFHRCTVVQLLLVRQYVEIPNSSCIEKMSKLHSRRTSYKLCSNHLVLNKECYYWVDSSTLKAVRGEAQM</sequence>
<evidence type="ECO:0000313" key="1">
    <source>
        <dbReference type="EMBL" id="JAE15112.1"/>
    </source>
</evidence>
<proteinExistence type="predicted"/>